<feature type="chain" id="PRO_5009105048" description="Carbohydrate binding module (Family 6)" evidence="1">
    <location>
        <begin position="20"/>
        <end position="232"/>
    </location>
</feature>
<keyword evidence="1" id="KW-0732">Signal</keyword>
<dbReference type="KEGG" id="obg:Verru16b_00185"/>
<name>A0A1D8AQZ7_9BACT</name>
<feature type="signal peptide" evidence="1">
    <location>
        <begin position="1"/>
        <end position="19"/>
    </location>
</feature>
<evidence type="ECO:0000256" key="1">
    <source>
        <dbReference type="SAM" id="SignalP"/>
    </source>
</evidence>
<proteinExistence type="predicted"/>
<dbReference type="Gene3D" id="2.60.120.260">
    <property type="entry name" value="Galactose-binding domain-like"/>
    <property type="match status" value="1"/>
</dbReference>
<dbReference type="Proteomes" id="UP000095228">
    <property type="component" value="Chromosome"/>
</dbReference>
<gene>
    <name evidence="2" type="ORF">Verru16b_00185</name>
</gene>
<sequence length="232" mass="24913">MKPRLTLPVLLCLVTPALAGQPYRDAVHAGGPQVIPGAVFCAYFDEGGEGVSYHDTDAVNSGSGRLNPANGTYLNEFRQHGGLDTSYTKQVPDLDAPSNRVVPPLGLLYVGWNEPGEWFNLTVETATAGPYTADLLYTAQRDADVSIEVSGGTPHRFTLPSTFDPAETIPWRQWHHWNVLPDAATLDLPRGVTVLTVRIVTGGNCNLATLLFRPAGTPRQGPAITALTTPAR</sequence>
<evidence type="ECO:0000313" key="2">
    <source>
        <dbReference type="EMBL" id="AOS43144.1"/>
    </source>
</evidence>
<dbReference type="EMBL" id="CP016094">
    <property type="protein sequence ID" value="AOS43144.1"/>
    <property type="molecule type" value="Genomic_DNA"/>
</dbReference>
<dbReference type="AlphaFoldDB" id="A0A1D8AQZ7"/>
<dbReference type="SUPFAM" id="SSF49785">
    <property type="entry name" value="Galactose-binding domain-like"/>
    <property type="match status" value="1"/>
</dbReference>
<reference evidence="2 3" key="1">
    <citation type="submission" date="2016-06" db="EMBL/GenBank/DDBJ databases">
        <title>Three novel species with peptidoglycan cell walls form the new genus Lacunisphaera gen. nov. in the family Opitutaceae of the verrucomicrobial subdivision 4.</title>
        <authorList>
            <person name="Rast P."/>
            <person name="Gloeckner I."/>
            <person name="Jogler M."/>
            <person name="Boedeker C."/>
            <person name="Jeske O."/>
            <person name="Wiegand S."/>
            <person name="Reinhardt R."/>
            <person name="Schumann P."/>
            <person name="Rohde M."/>
            <person name="Spring S."/>
            <person name="Gloeckner F.O."/>
            <person name="Jogler C."/>
        </authorList>
    </citation>
    <scope>NUCLEOTIDE SEQUENCE [LARGE SCALE GENOMIC DNA]</scope>
    <source>
        <strain evidence="2 3">IG16b</strain>
    </source>
</reference>
<protein>
    <recommendedName>
        <fullName evidence="4">Carbohydrate binding module (Family 6)</fullName>
    </recommendedName>
</protein>
<dbReference type="RefSeq" id="WP_069960532.1">
    <property type="nucleotide sequence ID" value="NZ_CP016094.1"/>
</dbReference>
<dbReference type="STRING" id="1838286.Verru16b_00185"/>
<keyword evidence="3" id="KW-1185">Reference proteome</keyword>
<organism evidence="2 3">
    <name type="scientific">Lacunisphaera limnophila</name>
    <dbReference type="NCBI Taxonomy" id="1838286"/>
    <lineage>
        <taxon>Bacteria</taxon>
        <taxon>Pseudomonadati</taxon>
        <taxon>Verrucomicrobiota</taxon>
        <taxon>Opitutia</taxon>
        <taxon>Opitutales</taxon>
        <taxon>Opitutaceae</taxon>
        <taxon>Lacunisphaera</taxon>
    </lineage>
</organism>
<evidence type="ECO:0000313" key="3">
    <source>
        <dbReference type="Proteomes" id="UP000095228"/>
    </source>
</evidence>
<evidence type="ECO:0008006" key="4">
    <source>
        <dbReference type="Google" id="ProtNLM"/>
    </source>
</evidence>
<dbReference type="InterPro" id="IPR008979">
    <property type="entry name" value="Galactose-bd-like_sf"/>
</dbReference>
<accession>A0A1D8AQZ7</accession>